<organism evidence="2 3">
    <name type="scientific">Obba rivulosa</name>
    <dbReference type="NCBI Taxonomy" id="1052685"/>
    <lineage>
        <taxon>Eukaryota</taxon>
        <taxon>Fungi</taxon>
        <taxon>Dikarya</taxon>
        <taxon>Basidiomycota</taxon>
        <taxon>Agaricomycotina</taxon>
        <taxon>Agaricomycetes</taxon>
        <taxon>Polyporales</taxon>
        <taxon>Gelatoporiaceae</taxon>
        <taxon>Obba</taxon>
    </lineage>
</organism>
<evidence type="ECO:0000256" key="1">
    <source>
        <dbReference type="SAM" id="MobiDB-lite"/>
    </source>
</evidence>
<gene>
    <name evidence="2" type="ORF">OBBRIDRAFT_795102</name>
</gene>
<keyword evidence="3" id="KW-1185">Reference proteome</keyword>
<feature type="compositionally biased region" description="Basic residues" evidence="1">
    <location>
        <begin position="18"/>
        <end position="35"/>
    </location>
</feature>
<protein>
    <submittedName>
        <fullName evidence="2">Uncharacterized protein</fullName>
    </submittedName>
</protein>
<evidence type="ECO:0000313" key="3">
    <source>
        <dbReference type="Proteomes" id="UP000250043"/>
    </source>
</evidence>
<name>A0A8E2APL6_9APHY</name>
<sequence length="62" mass="6925">MWTEGDCTRAAGPSHSRSPQHPRTHTSRCAALRRRAANDDGAVQRRTEHDTHRLATDSRACT</sequence>
<feature type="region of interest" description="Disordered" evidence="1">
    <location>
        <begin position="1"/>
        <end position="62"/>
    </location>
</feature>
<accession>A0A8E2APL6</accession>
<feature type="compositionally biased region" description="Basic and acidic residues" evidence="1">
    <location>
        <begin position="36"/>
        <end position="56"/>
    </location>
</feature>
<dbReference type="EMBL" id="KV722449">
    <property type="protein sequence ID" value="OCH88563.1"/>
    <property type="molecule type" value="Genomic_DNA"/>
</dbReference>
<dbReference type="AlphaFoldDB" id="A0A8E2APL6"/>
<reference evidence="2 3" key="1">
    <citation type="submission" date="2016-07" db="EMBL/GenBank/DDBJ databases">
        <title>Draft genome of the white-rot fungus Obba rivulosa 3A-2.</title>
        <authorList>
            <consortium name="DOE Joint Genome Institute"/>
            <person name="Miettinen O."/>
            <person name="Riley R."/>
            <person name="Acob R."/>
            <person name="Barry K."/>
            <person name="Cullen D."/>
            <person name="De Vries R."/>
            <person name="Hainaut M."/>
            <person name="Hatakka A."/>
            <person name="Henrissat B."/>
            <person name="Hilden K."/>
            <person name="Kuo R."/>
            <person name="Labutti K."/>
            <person name="Lipzen A."/>
            <person name="Makela M.R."/>
            <person name="Sandor L."/>
            <person name="Spatafora J.W."/>
            <person name="Grigoriev I.V."/>
            <person name="Hibbett D.S."/>
        </authorList>
    </citation>
    <scope>NUCLEOTIDE SEQUENCE [LARGE SCALE GENOMIC DNA]</scope>
    <source>
        <strain evidence="2 3">3A-2</strain>
    </source>
</reference>
<evidence type="ECO:0000313" key="2">
    <source>
        <dbReference type="EMBL" id="OCH88563.1"/>
    </source>
</evidence>
<proteinExistence type="predicted"/>
<dbReference type="Proteomes" id="UP000250043">
    <property type="component" value="Unassembled WGS sequence"/>
</dbReference>